<accession>A0A6G3QWK9</accession>
<name>A0A6G3QWK9_9ACTN</name>
<proteinExistence type="predicted"/>
<dbReference type="AlphaFoldDB" id="A0A6G3QWK9"/>
<sequence>DAADAAVAAGLWSGLALEEAGGPAPRGPLAAMLGNLLGYEVFRLVTGALPAETRGQVLVQDMASFDVLAERLLPHPRCPFCRPTPAPAEAVDLTAAPERPAFEPVVAAAPDDEATEGPLAELDRRSLALRPSVGVFTRYADEPVTQTPLKVGAVEVGLGAAGTRTVAAFDVQHTAGARLRALDAAAAVYAEHVVPAAPVAA</sequence>
<evidence type="ECO:0008006" key="2">
    <source>
        <dbReference type="Google" id="ProtNLM"/>
    </source>
</evidence>
<feature type="non-terminal residue" evidence="1">
    <location>
        <position position="1"/>
    </location>
</feature>
<dbReference type="Gene3D" id="3.40.50.720">
    <property type="entry name" value="NAD(P)-binding Rossmann-like Domain"/>
    <property type="match status" value="1"/>
</dbReference>
<organism evidence="1">
    <name type="scientific">Streptomyces sp. SID14436</name>
    <dbReference type="NCBI Taxonomy" id="2706070"/>
    <lineage>
        <taxon>Bacteria</taxon>
        <taxon>Bacillati</taxon>
        <taxon>Actinomycetota</taxon>
        <taxon>Actinomycetes</taxon>
        <taxon>Kitasatosporales</taxon>
        <taxon>Streptomycetaceae</taxon>
        <taxon>Streptomyces</taxon>
    </lineage>
</organism>
<gene>
    <name evidence="1" type="ORF">G3I53_18030</name>
</gene>
<protein>
    <recommendedName>
        <fullName evidence="2">TOMM leader peptide-binding protein</fullName>
    </recommendedName>
</protein>
<comment type="caution">
    <text evidence="1">The sequence shown here is derived from an EMBL/GenBank/DDBJ whole genome shotgun (WGS) entry which is preliminary data.</text>
</comment>
<evidence type="ECO:0000313" key="1">
    <source>
        <dbReference type="EMBL" id="NEA87888.1"/>
    </source>
</evidence>
<feature type="non-terminal residue" evidence="1">
    <location>
        <position position="201"/>
    </location>
</feature>
<reference evidence="1" key="1">
    <citation type="submission" date="2020-01" db="EMBL/GenBank/DDBJ databases">
        <title>Insect and environment-associated Actinomycetes.</title>
        <authorList>
            <person name="Currrie C."/>
            <person name="Chevrette M."/>
            <person name="Carlson C."/>
            <person name="Stubbendieck R."/>
            <person name="Wendt-Pienkowski E."/>
        </authorList>
    </citation>
    <scope>NUCLEOTIDE SEQUENCE</scope>
    <source>
        <strain evidence="1">SID14436</strain>
    </source>
</reference>
<dbReference type="EMBL" id="JAAGMD010000527">
    <property type="protein sequence ID" value="NEA87888.1"/>
    <property type="molecule type" value="Genomic_DNA"/>
</dbReference>